<dbReference type="Pfam" id="PF08282">
    <property type="entry name" value="Hydrolase_3"/>
    <property type="match status" value="1"/>
</dbReference>
<dbReference type="GO" id="GO:0016791">
    <property type="term" value="F:phosphatase activity"/>
    <property type="evidence" value="ECO:0007669"/>
    <property type="project" value="TreeGrafter"/>
</dbReference>
<proteinExistence type="predicted"/>
<dbReference type="SFLD" id="SFLDG01140">
    <property type="entry name" value="C2.B:_Phosphomannomutase_and_P"/>
    <property type="match status" value="1"/>
</dbReference>
<dbReference type="SUPFAM" id="SSF56784">
    <property type="entry name" value="HAD-like"/>
    <property type="match status" value="1"/>
</dbReference>
<evidence type="ECO:0000313" key="2">
    <source>
        <dbReference type="Proteomes" id="UP000049472"/>
    </source>
</evidence>
<accession>A0A0M6WGA8</accession>
<dbReference type="Proteomes" id="UP000049472">
    <property type="component" value="Unassembled WGS sequence"/>
</dbReference>
<sequence>MKLIALDLDGTLFNNKSQISKENIKAIKEATAAGINVVISTGRPFGGLPFEAIKDTGIRYAITANGSAIYEIDTKKCLYENCLSDDTSFSIIDYLMTKRVHMDAFINGCGYSPYKCLEDAKDLKMPPSIKEYIMTTRKRVNDITEMMRENNYHMQKMTINFPKDADDNYYCRDEVFEHLKKIPEITLVSGGYGNLEFTKAGVDKGVALHKLAQILNIAADETMAVGDTENDMAIVKAAHIGVAMGNATDELKAQADYVTDTNENDGVAKAIRHFMG</sequence>
<dbReference type="InterPro" id="IPR023214">
    <property type="entry name" value="HAD_sf"/>
</dbReference>
<dbReference type="GO" id="GO:0005829">
    <property type="term" value="C:cytosol"/>
    <property type="evidence" value="ECO:0007669"/>
    <property type="project" value="TreeGrafter"/>
</dbReference>
<dbReference type="InterPro" id="IPR006379">
    <property type="entry name" value="HAD-SF_hydro_IIB"/>
</dbReference>
<dbReference type="NCBIfam" id="TIGR01484">
    <property type="entry name" value="HAD-SF-IIB"/>
    <property type="match status" value="1"/>
</dbReference>
<dbReference type="SFLD" id="SFLDS00003">
    <property type="entry name" value="Haloacid_Dehalogenase"/>
    <property type="match status" value="1"/>
</dbReference>
<dbReference type="AlphaFoldDB" id="A0A0M6WGA8"/>
<dbReference type="GO" id="GO:0000287">
    <property type="term" value="F:magnesium ion binding"/>
    <property type="evidence" value="ECO:0007669"/>
    <property type="project" value="TreeGrafter"/>
</dbReference>
<gene>
    <name evidence="1" type="ORF">T1815_10891</name>
</gene>
<dbReference type="Gene3D" id="3.40.50.1000">
    <property type="entry name" value="HAD superfamily/HAD-like"/>
    <property type="match status" value="1"/>
</dbReference>
<dbReference type="InterPro" id="IPR000150">
    <property type="entry name" value="Cof"/>
</dbReference>
<dbReference type="CDD" id="cd07516">
    <property type="entry name" value="HAD_Pase"/>
    <property type="match status" value="1"/>
</dbReference>
<evidence type="ECO:0008006" key="3">
    <source>
        <dbReference type="Google" id="ProtNLM"/>
    </source>
</evidence>
<keyword evidence="2" id="KW-1185">Reference proteome</keyword>
<dbReference type="PANTHER" id="PTHR10000">
    <property type="entry name" value="PHOSPHOSERINE PHOSPHATASE"/>
    <property type="match status" value="1"/>
</dbReference>
<evidence type="ECO:0000313" key="1">
    <source>
        <dbReference type="EMBL" id="CRL35400.1"/>
    </source>
</evidence>
<protein>
    <recommendedName>
        <fullName evidence="3">HAD family phosphatase</fullName>
    </recommendedName>
</protein>
<dbReference type="PANTHER" id="PTHR10000:SF55">
    <property type="entry name" value="5-AMINO-6-(5-PHOSPHO-D-RIBITYLAMINO)URACIL PHOSPHATASE YCSE"/>
    <property type="match status" value="1"/>
</dbReference>
<reference evidence="2" key="1">
    <citation type="submission" date="2015-05" db="EMBL/GenBank/DDBJ databases">
        <authorList>
            <consortium name="Pathogen Informatics"/>
        </authorList>
    </citation>
    <scope>NUCLEOTIDE SEQUENCE [LARGE SCALE GENOMIC DNA]</scope>
    <source>
        <strain evidence="2">T1-815</strain>
    </source>
</reference>
<dbReference type="NCBIfam" id="TIGR00099">
    <property type="entry name" value="Cof-subfamily"/>
    <property type="match status" value="1"/>
</dbReference>
<dbReference type="EMBL" id="CVRQ01000014">
    <property type="protein sequence ID" value="CRL35400.1"/>
    <property type="molecule type" value="Genomic_DNA"/>
</dbReference>
<dbReference type="Gene3D" id="3.30.1240.10">
    <property type="match status" value="1"/>
</dbReference>
<dbReference type="InterPro" id="IPR036412">
    <property type="entry name" value="HAD-like_sf"/>
</dbReference>
<organism evidence="1 2">
    <name type="scientific">Agathobacter rectalis</name>
    <dbReference type="NCBI Taxonomy" id="39491"/>
    <lineage>
        <taxon>Bacteria</taxon>
        <taxon>Bacillati</taxon>
        <taxon>Bacillota</taxon>
        <taxon>Clostridia</taxon>
        <taxon>Lachnospirales</taxon>
        <taxon>Lachnospiraceae</taxon>
        <taxon>Agathobacter</taxon>
    </lineage>
</organism>
<name>A0A0M6WGA8_9FIRM</name>
<dbReference type="RefSeq" id="WP_055061427.1">
    <property type="nucleotide sequence ID" value="NZ_CVRQ01000014.1"/>
</dbReference>